<keyword evidence="2" id="KW-0732">Signal</keyword>
<gene>
    <name evidence="3" type="ORF">Cvel_9853</name>
</gene>
<organism evidence="3">
    <name type="scientific">Chromera velia CCMP2878</name>
    <dbReference type="NCBI Taxonomy" id="1169474"/>
    <lineage>
        <taxon>Eukaryota</taxon>
        <taxon>Sar</taxon>
        <taxon>Alveolata</taxon>
        <taxon>Colpodellida</taxon>
        <taxon>Chromeraceae</taxon>
        <taxon>Chromera</taxon>
    </lineage>
</organism>
<dbReference type="AlphaFoldDB" id="A0A0G4I027"/>
<feature type="region of interest" description="Disordered" evidence="1">
    <location>
        <begin position="30"/>
        <end position="54"/>
    </location>
</feature>
<evidence type="ECO:0000256" key="2">
    <source>
        <dbReference type="SAM" id="SignalP"/>
    </source>
</evidence>
<feature type="region of interest" description="Disordered" evidence="1">
    <location>
        <begin position="400"/>
        <end position="427"/>
    </location>
</feature>
<protein>
    <recommendedName>
        <fullName evidence="4">Tail specific protease domain-containing protein</fullName>
    </recommendedName>
</protein>
<accession>A0A0G4I027</accession>
<dbReference type="Gene3D" id="3.90.226.10">
    <property type="entry name" value="2-enoyl-CoA Hydratase, Chain A, domain 1"/>
    <property type="match status" value="1"/>
</dbReference>
<proteinExistence type="predicted"/>
<dbReference type="VEuPathDB" id="CryptoDB:Cvel_9853"/>
<feature type="region of interest" description="Disordered" evidence="1">
    <location>
        <begin position="894"/>
        <end position="916"/>
    </location>
</feature>
<feature type="compositionally biased region" description="Basic and acidic residues" evidence="1">
    <location>
        <begin position="400"/>
        <end position="421"/>
    </location>
</feature>
<dbReference type="EMBL" id="CDMZ01004586">
    <property type="protein sequence ID" value="CEM50206.1"/>
    <property type="molecule type" value="Genomic_DNA"/>
</dbReference>
<evidence type="ECO:0000313" key="3">
    <source>
        <dbReference type="EMBL" id="CEM50206.1"/>
    </source>
</evidence>
<name>A0A0G4I027_9ALVE</name>
<feature type="signal peptide" evidence="2">
    <location>
        <begin position="1"/>
        <end position="24"/>
    </location>
</feature>
<reference evidence="3" key="1">
    <citation type="submission" date="2014-11" db="EMBL/GenBank/DDBJ databases">
        <authorList>
            <person name="Otto D Thomas"/>
            <person name="Naeem Raeece"/>
        </authorList>
    </citation>
    <scope>NUCLEOTIDE SEQUENCE</scope>
</reference>
<sequence length="916" mass="102467">MHAMRHGLVCTLLCAALLFGPAEASTEPFLQSSVTEGSAEAGQQHETPTIPPVASPSIEAPCVYEQYIDLETAVRCYNEKYRVPASVAYETVRDLSKTMEEFYAFWGLSDNPLASNQVNKANPFPVFGEKSPPGRNFAAVLQSIPTEQGATVGIQEVSSKVNELIISLRDEHLEGLTAKIFNGETGGLFLTLTIEFVYKNRRWTDWLSKVRVATPLGETPYLSMFETYRGERVELQVKQIEGQPAFDWLIENTVKPSIFDSAAHKPIGTRTNAVLGMNFGGRHTSAFGDIGQLKTGRFPAAITIVGEDGESIDQVAYLEWKAKIKTEYCPNVEKAQKRGKASEVLHSILDIIEGREGMYRNYTTAADFLHTLPNRLLAPPPQSLPPRSGFLRPPSLLEVREEGRAVSSPQDDKKKEKEEPKIPPSNATHIFDSKGTLIGRTRCEEEQKYCVLSLRSFSLKHDDYPNLLNAWDSMAAVARNHGIEKLILDVNENGGGTVQLAYAFLAKIFPSAPGDKICPYLRIRLGPLSRLLSRHGLLGDEGRAARQRALNDREVMQRTVEDWKKKDCERGLGKHDSFKAALKGILYFIEDVYDPEIDDMSEGEIDWIKETLKKKDINQRFQEAVDKCADRTLDRSTLKRVASSIDLILQVWTPFERKIDYVGSEWKLWGGAKRLYTRPLTNWLKQCTSNFGKNEDQVVHPFKKILIFSSGMGCISSCDTFASSAREWSRANPSVEPSVKFLTWGGASVSSVAKESVLSGTTAQGGFVKGENMQNRLWVWFALFRWFAETTGSELLLPELDKVEKLLPPVPYAMEKTPRLTRAAGFQTTWGMDSLPAEYYKVPTDFTLPAWFNGLSREEWLEVDGPGMNLIYGTILPYFDDKLWGGKEDTSEVRASEGAALESESGEEKVETLVLE</sequence>
<feature type="compositionally biased region" description="Basic and acidic residues" evidence="1">
    <location>
        <begin position="906"/>
        <end position="916"/>
    </location>
</feature>
<evidence type="ECO:0000256" key="1">
    <source>
        <dbReference type="SAM" id="MobiDB-lite"/>
    </source>
</evidence>
<feature type="chain" id="PRO_5005192570" description="Tail specific protease domain-containing protein" evidence="2">
    <location>
        <begin position="25"/>
        <end position="916"/>
    </location>
</feature>
<evidence type="ECO:0008006" key="4">
    <source>
        <dbReference type="Google" id="ProtNLM"/>
    </source>
</evidence>